<keyword evidence="3" id="KW-1185">Reference proteome</keyword>
<reference evidence="2 3" key="1">
    <citation type="submission" date="2016-11" db="EMBL/GenBank/DDBJ databases">
        <title>A multilocus sequence analysis scheme for characterization of bacteria in the genus Thioclava.</title>
        <authorList>
            <person name="Liu Y."/>
            <person name="Shao Z."/>
        </authorList>
    </citation>
    <scope>NUCLEOTIDE SEQUENCE [LARGE SCALE GENOMIC DNA]</scope>
    <source>
        <strain evidence="2 3">TAW-CT134</strain>
    </source>
</reference>
<protein>
    <recommendedName>
        <fullName evidence="4">Sulfotransferase</fullName>
    </recommendedName>
</protein>
<evidence type="ECO:0000256" key="1">
    <source>
        <dbReference type="ARBA" id="ARBA00022679"/>
    </source>
</evidence>
<name>A0ABX3N1Q1_9RHOB</name>
<dbReference type="Proteomes" id="UP000190787">
    <property type="component" value="Unassembled WGS sequence"/>
</dbReference>
<gene>
    <name evidence="2" type="ORF">BMI91_05705</name>
</gene>
<dbReference type="SUPFAM" id="SSF52540">
    <property type="entry name" value="P-loop containing nucleoside triphosphate hydrolases"/>
    <property type="match status" value="1"/>
</dbReference>
<evidence type="ECO:0000313" key="3">
    <source>
        <dbReference type="Proteomes" id="UP000190787"/>
    </source>
</evidence>
<proteinExistence type="predicted"/>
<sequence>MSFIPTAERPILLVGAGRSGTNLIAMALGTSSELHNVYEQRYVWTHGMGRVTSDMRSPESATLATVGYIRRHFERQAQDLAEGVRLVDKTPANALRLDFCLRVFPEAKVINVIRNPFDNIASRIVELHKTGQEVEGGDTGGARDGRGAVLARRLRHFRDLVGRGNLPLDRIPAAVADQLPEKVRILTKGGAARYAERVPGLREVAEAAGPVAALCFQWRELVRAARQQGTALDPDRYLEVSYESLVQAPAETGQRITDFVGLAAPGSVIDYFTANARPETVGNWRRRLTPRQIDEIRTRLAPEIAWLGIDAHPTAAPTKPEAPAP</sequence>
<comment type="caution">
    <text evidence="2">The sequence shown here is derived from an EMBL/GenBank/DDBJ whole genome shotgun (WGS) entry which is preliminary data.</text>
</comment>
<keyword evidence="1" id="KW-0808">Transferase</keyword>
<dbReference type="Pfam" id="PF13469">
    <property type="entry name" value="Sulfotransfer_3"/>
    <property type="match status" value="2"/>
</dbReference>
<evidence type="ECO:0008006" key="4">
    <source>
        <dbReference type="Google" id="ProtNLM"/>
    </source>
</evidence>
<dbReference type="PANTHER" id="PTHR12788">
    <property type="entry name" value="PROTEIN-TYROSINE SULFOTRANSFERASE 2"/>
    <property type="match status" value="1"/>
</dbReference>
<dbReference type="InterPro" id="IPR027417">
    <property type="entry name" value="P-loop_NTPase"/>
</dbReference>
<dbReference type="Gene3D" id="3.40.50.300">
    <property type="entry name" value="P-loop containing nucleotide triphosphate hydrolases"/>
    <property type="match status" value="1"/>
</dbReference>
<dbReference type="RefSeq" id="WP_078604239.1">
    <property type="nucleotide sequence ID" value="NZ_MPZV01000001.1"/>
</dbReference>
<organism evidence="2 3">
    <name type="scientific">Thioclava sediminum</name>
    <dbReference type="NCBI Taxonomy" id="1915319"/>
    <lineage>
        <taxon>Bacteria</taxon>
        <taxon>Pseudomonadati</taxon>
        <taxon>Pseudomonadota</taxon>
        <taxon>Alphaproteobacteria</taxon>
        <taxon>Rhodobacterales</taxon>
        <taxon>Paracoccaceae</taxon>
        <taxon>Thioclava</taxon>
    </lineage>
</organism>
<dbReference type="InterPro" id="IPR026634">
    <property type="entry name" value="TPST-like"/>
</dbReference>
<accession>A0ABX3N1Q1</accession>
<evidence type="ECO:0000313" key="2">
    <source>
        <dbReference type="EMBL" id="OOY25882.1"/>
    </source>
</evidence>
<dbReference type="EMBL" id="MPZV01000001">
    <property type="protein sequence ID" value="OOY25882.1"/>
    <property type="molecule type" value="Genomic_DNA"/>
</dbReference>
<dbReference type="PANTHER" id="PTHR12788:SF10">
    <property type="entry name" value="PROTEIN-TYROSINE SULFOTRANSFERASE"/>
    <property type="match status" value="1"/>
</dbReference>